<dbReference type="SUPFAM" id="SSF51556">
    <property type="entry name" value="Metallo-dependent hydrolases"/>
    <property type="match status" value="1"/>
</dbReference>
<dbReference type="InterPro" id="IPR001130">
    <property type="entry name" value="TatD-like"/>
</dbReference>
<dbReference type="PANTHER" id="PTHR47345">
    <property type="entry name" value="CUT9-INTERACTING PROTEIN SCN1"/>
    <property type="match status" value="1"/>
</dbReference>
<dbReference type="Proteomes" id="UP001583280">
    <property type="component" value="Unassembled WGS sequence"/>
</dbReference>
<dbReference type="Gene3D" id="3.20.20.140">
    <property type="entry name" value="Metal-dependent hydrolases"/>
    <property type="match status" value="1"/>
</dbReference>
<feature type="compositionally biased region" description="Acidic residues" evidence="1">
    <location>
        <begin position="281"/>
        <end position="294"/>
    </location>
</feature>
<evidence type="ECO:0000256" key="1">
    <source>
        <dbReference type="SAM" id="MobiDB-lite"/>
    </source>
</evidence>
<feature type="region of interest" description="Disordered" evidence="1">
    <location>
        <begin position="277"/>
        <end position="311"/>
    </location>
</feature>
<comment type="caution">
    <text evidence="2">The sequence shown here is derived from an EMBL/GenBank/DDBJ whole genome shotgun (WGS) entry which is preliminary data.</text>
</comment>
<name>A0ABR3ZHT6_9PEZI</name>
<gene>
    <name evidence="2" type="primary">scn1</name>
    <name evidence="2" type="ORF">Cpir12675_001379</name>
</gene>
<dbReference type="EMBL" id="JAWDJO010000021">
    <property type="protein sequence ID" value="KAL1899610.1"/>
    <property type="molecule type" value="Genomic_DNA"/>
</dbReference>
<dbReference type="PANTHER" id="PTHR47345:SF1">
    <property type="entry name" value="CUT9-INTERACTING PROTEIN SCN1"/>
    <property type="match status" value="1"/>
</dbReference>
<proteinExistence type="predicted"/>
<feature type="compositionally biased region" description="Low complexity" evidence="1">
    <location>
        <begin position="187"/>
        <end position="199"/>
    </location>
</feature>
<feature type="region of interest" description="Disordered" evidence="1">
    <location>
        <begin position="184"/>
        <end position="207"/>
    </location>
</feature>
<sequence>MCSCDSNAAQAHEPGPQPTSTADSHPTPLPLLSITAGPLYDAHCHPTDNMHHIARISNMRTSKLIAMATRVQDQPLVASLAQSSPKVIPAFGWHPWFAHLLYDDGPNSTLLAVTGPDLKTAHYANVLSIAKPLSTQDAVFVTNLPDPIPLSTFIANTRQRLIDHPTALLGEIGLDRAFRLPEHPVFTSTPPSTDSAPTPGTRNGRRLSPYRVSISHQILVLTAQLNLAAELQRAVSVHGVQAHGVLYDVLAQTWKGHEVEVPNRRRRRVLARGIAARAEEAETSDENEDEDGDGDQSPRDRKTPRLESPSSAHRLVTFPPRICLHSFSGTKDVAKQYLHPKIPSAIYFSFSEAVNLSGGPSTKSNPNTAMQKLEAVLSILPADRILAESDLDVAGEGMDAALANVYAAICKARDWEMEEGIAHIAQNFEAFIET</sequence>
<accession>A0ABR3ZHT6</accession>
<feature type="compositionally biased region" description="Basic and acidic residues" evidence="1">
    <location>
        <begin position="296"/>
        <end position="305"/>
    </location>
</feature>
<protein>
    <submittedName>
        <fullName evidence="2">Cut9-interacting protein scn1</fullName>
    </submittedName>
</protein>
<dbReference type="Pfam" id="PF01026">
    <property type="entry name" value="TatD_DNase"/>
    <property type="match status" value="1"/>
</dbReference>
<feature type="region of interest" description="Disordered" evidence="1">
    <location>
        <begin position="1"/>
        <end position="28"/>
    </location>
</feature>
<evidence type="ECO:0000313" key="3">
    <source>
        <dbReference type="Proteomes" id="UP001583280"/>
    </source>
</evidence>
<dbReference type="InterPro" id="IPR032466">
    <property type="entry name" value="Metal_Hydrolase"/>
</dbReference>
<evidence type="ECO:0000313" key="2">
    <source>
        <dbReference type="EMBL" id="KAL1899610.1"/>
    </source>
</evidence>
<dbReference type="InterPro" id="IPR053044">
    <property type="entry name" value="Metallo-hydrolase/TatD-type"/>
</dbReference>
<keyword evidence="3" id="KW-1185">Reference proteome</keyword>
<reference evidence="2 3" key="1">
    <citation type="journal article" date="2024" name="IMA Fungus">
        <title>IMA Genome - F19 : A genome assembly and annotation guide to empower mycologists, including annotated draft genome sequences of Ceratocystis pirilliformis, Diaporthe australafricana, Fusarium ophioides, Paecilomyces lecythidis, and Sporothrix stenoceras.</title>
        <authorList>
            <person name="Aylward J."/>
            <person name="Wilson A.M."/>
            <person name="Visagie C.M."/>
            <person name="Spraker J."/>
            <person name="Barnes I."/>
            <person name="Buitendag C."/>
            <person name="Ceriani C."/>
            <person name="Del Mar Angel L."/>
            <person name="du Plessis D."/>
            <person name="Fuchs T."/>
            <person name="Gasser K."/>
            <person name="Kramer D."/>
            <person name="Li W."/>
            <person name="Munsamy K."/>
            <person name="Piso A."/>
            <person name="Price J.L."/>
            <person name="Sonnekus B."/>
            <person name="Thomas C."/>
            <person name="van der Nest A."/>
            <person name="van Dijk A."/>
            <person name="van Heerden A."/>
            <person name="van Vuuren N."/>
            <person name="Yilmaz N."/>
            <person name="Duong T.A."/>
            <person name="van der Merwe N.A."/>
            <person name="Wingfield M.J."/>
            <person name="Wingfield B.D."/>
        </authorList>
    </citation>
    <scope>NUCLEOTIDE SEQUENCE [LARGE SCALE GENOMIC DNA]</scope>
    <source>
        <strain evidence="2 3">CMW 12675</strain>
    </source>
</reference>
<organism evidence="2 3">
    <name type="scientific">Ceratocystis pirilliformis</name>
    <dbReference type="NCBI Taxonomy" id="259994"/>
    <lineage>
        <taxon>Eukaryota</taxon>
        <taxon>Fungi</taxon>
        <taxon>Dikarya</taxon>
        <taxon>Ascomycota</taxon>
        <taxon>Pezizomycotina</taxon>
        <taxon>Sordariomycetes</taxon>
        <taxon>Hypocreomycetidae</taxon>
        <taxon>Microascales</taxon>
        <taxon>Ceratocystidaceae</taxon>
        <taxon>Ceratocystis</taxon>
    </lineage>
</organism>